<dbReference type="Gene3D" id="2.130.10.10">
    <property type="entry name" value="YVTN repeat-like/Quinoprotein amine dehydrogenase"/>
    <property type="match status" value="1"/>
</dbReference>
<reference evidence="3 4" key="1">
    <citation type="journal article" date="2021" name="Sci. Rep.">
        <title>Genome sequencing of the multicellular alga Astrephomene provides insights into convergent evolution of germ-soma differentiation.</title>
        <authorList>
            <person name="Yamashita S."/>
            <person name="Yamamoto K."/>
            <person name="Matsuzaki R."/>
            <person name="Suzuki S."/>
            <person name="Yamaguchi H."/>
            <person name="Hirooka S."/>
            <person name="Minakuchi Y."/>
            <person name="Miyagishima S."/>
            <person name="Kawachi M."/>
            <person name="Toyoda A."/>
            <person name="Nozaki H."/>
        </authorList>
    </citation>
    <scope>NUCLEOTIDE SEQUENCE [LARGE SCALE GENOMIC DNA]</scope>
    <source>
        <strain evidence="3 4">NIES-4017</strain>
    </source>
</reference>
<organism evidence="3 4">
    <name type="scientific">Astrephomene gubernaculifera</name>
    <dbReference type="NCBI Taxonomy" id="47775"/>
    <lineage>
        <taxon>Eukaryota</taxon>
        <taxon>Viridiplantae</taxon>
        <taxon>Chlorophyta</taxon>
        <taxon>core chlorophytes</taxon>
        <taxon>Chlorophyceae</taxon>
        <taxon>CS clade</taxon>
        <taxon>Chlamydomonadales</taxon>
        <taxon>Astrephomenaceae</taxon>
        <taxon>Astrephomene</taxon>
    </lineage>
</organism>
<feature type="repeat" description="WD" evidence="1">
    <location>
        <begin position="174"/>
        <end position="218"/>
    </location>
</feature>
<evidence type="ECO:0000256" key="2">
    <source>
        <dbReference type="SAM" id="MobiDB-lite"/>
    </source>
</evidence>
<dbReference type="EMBL" id="BMAR01000074">
    <property type="protein sequence ID" value="GFR52880.1"/>
    <property type="molecule type" value="Genomic_DNA"/>
</dbReference>
<dbReference type="InterPro" id="IPR036322">
    <property type="entry name" value="WD40_repeat_dom_sf"/>
</dbReference>
<dbReference type="Pfam" id="PF00400">
    <property type="entry name" value="WD40"/>
    <property type="match status" value="1"/>
</dbReference>
<feature type="region of interest" description="Disordered" evidence="2">
    <location>
        <begin position="308"/>
        <end position="336"/>
    </location>
</feature>
<comment type="caution">
    <text evidence="3">The sequence shown here is derived from an EMBL/GenBank/DDBJ whole genome shotgun (WGS) entry which is preliminary data.</text>
</comment>
<dbReference type="AlphaFoldDB" id="A0AAD3HU99"/>
<dbReference type="SMART" id="SM00320">
    <property type="entry name" value="WD40"/>
    <property type="match status" value="4"/>
</dbReference>
<accession>A0AAD3HU99</accession>
<dbReference type="InterPro" id="IPR042411">
    <property type="entry name" value="WDR27"/>
</dbReference>
<dbReference type="PANTHER" id="PTHR44525:SF1">
    <property type="entry name" value="WD REPEAT-CONTAINING PROTEIN 27"/>
    <property type="match status" value="1"/>
</dbReference>
<feature type="compositionally biased region" description="Acidic residues" evidence="2">
    <location>
        <begin position="324"/>
        <end position="333"/>
    </location>
</feature>
<dbReference type="InterPro" id="IPR015943">
    <property type="entry name" value="WD40/YVTN_repeat-like_dom_sf"/>
</dbReference>
<evidence type="ECO:0000256" key="1">
    <source>
        <dbReference type="PROSITE-ProRule" id="PRU00221"/>
    </source>
</evidence>
<sequence length="493" mass="49757">MGNLSFVNEYGVQGDGGPTHAMATDGTFLAYALPGGPTVEVRCLRPMSTAPVRLQSGLQELPVLSLCIGSGHMGTSDPSPSPFPGSSRGPAAAAASAPTLLFCGSSDSVVAWNLTGVYDAVARGHPPPPAIQVMSGQGPVFALGHSSRLSLLVVCAGQDVHVFDVHTFRHVYRLDGHTADVLAASFCPPPASPHLLVTAGADRTFKIWDLQAGSLVVQSAVLGPAPLTCLALEPSQPPRLVLGAADGTLRFFDLSSLPAARLLQTVDVGRQVNRAMSAAAAAAAAEAAAAAAGPKVISSRPAWKAAMGLQRQPSGSYSDLGGGDGDEVDEDGDRSEGLSNTYILQLAYAAPPPPPSPPPGAHAAHMLLPDILGPPGQPPPLLLPACPSLLVAMPGALSVLDTRSYDVVEAFLLGRPEPAGAAAAAAGAGVVSGRQRPDGSGVVALGGGALAAPPPPPPTLRPRLALRGVPRAEPCGCVAFAPTRGTGPAEEDA</sequence>
<evidence type="ECO:0000313" key="3">
    <source>
        <dbReference type="EMBL" id="GFR52880.1"/>
    </source>
</evidence>
<keyword evidence="1" id="KW-0853">WD repeat</keyword>
<dbReference type="PROSITE" id="PS50082">
    <property type="entry name" value="WD_REPEATS_2"/>
    <property type="match status" value="1"/>
</dbReference>
<keyword evidence="4" id="KW-1185">Reference proteome</keyword>
<proteinExistence type="predicted"/>
<name>A0AAD3HU99_9CHLO</name>
<dbReference type="PANTHER" id="PTHR44525">
    <property type="entry name" value="WD REPEAT-CONTAINING PROTEIN 27"/>
    <property type="match status" value="1"/>
</dbReference>
<gene>
    <name evidence="3" type="ORF">Agub_g15512</name>
</gene>
<protein>
    <submittedName>
        <fullName evidence="3">Uncharacterized protein</fullName>
    </submittedName>
</protein>
<dbReference type="Proteomes" id="UP001054857">
    <property type="component" value="Unassembled WGS sequence"/>
</dbReference>
<dbReference type="SUPFAM" id="SSF50978">
    <property type="entry name" value="WD40 repeat-like"/>
    <property type="match status" value="1"/>
</dbReference>
<feature type="non-terminal residue" evidence="3">
    <location>
        <position position="1"/>
    </location>
</feature>
<dbReference type="PROSITE" id="PS50294">
    <property type="entry name" value="WD_REPEATS_REGION"/>
    <property type="match status" value="1"/>
</dbReference>
<dbReference type="InterPro" id="IPR001680">
    <property type="entry name" value="WD40_rpt"/>
</dbReference>
<evidence type="ECO:0000313" key="4">
    <source>
        <dbReference type="Proteomes" id="UP001054857"/>
    </source>
</evidence>